<gene>
    <name evidence="3" type="ORF">ACFFUR_11300</name>
</gene>
<reference evidence="3 4" key="1">
    <citation type="submission" date="2024-09" db="EMBL/GenBank/DDBJ databases">
        <authorList>
            <person name="Sun Q."/>
            <person name="Mori K."/>
        </authorList>
    </citation>
    <scope>NUCLEOTIDE SEQUENCE [LARGE SCALE GENOMIC DNA]</scope>
    <source>
        <strain evidence="3 4">CECT 7682</strain>
    </source>
</reference>
<dbReference type="PANTHER" id="PTHR30469">
    <property type="entry name" value="MULTIDRUG RESISTANCE PROTEIN MDTA"/>
    <property type="match status" value="1"/>
</dbReference>
<dbReference type="Gene3D" id="2.40.50.100">
    <property type="match status" value="1"/>
</dbReference>
<keyword evidence="4" id="KW-1185">Reference proteome</keyword>
<dbReference type="Proteomes" id="UP001589654">
    <property type="component" value="Unassembled WGS sequence"/>
</dbReference>
<dbReference type="SUPFAM" id="SSF111369">
    <property type="entry name" value="HlyD-like secretion proteins"/>
    <property type="match status" value="1"/>
</dbReference>
<evidence type="ECO:0000313" key="4">
    <source>
        <dbReference type="Proteomes" id="UP001589654"/>
    </source>
</evidence>
<evidence type="ECO:0000256" key="1">
    <source>
        <dbReference type="ARBA" id="ARBA00009477"/>
    </source>
</evidence>
<dbReference type="NCBIfam" id="TIGR01730">
    <property type="entry name" value="RND_mfp"/>
    <property type="match status" value="1"/>
</dbReference>
<comment type="similarity">
    <text evidence="1">Belongs to the membrane fusion protein (MFP) (TC 8.A.1) family.</text>
</comment>
<dbReference type="InterPro" id="IPR006143">
    <property type="entry name" value="RND_pump_MFP"/>
</dbReference>
<dbReference type="EMBL" id="JBHMEW010000060">
    <property type="protein sequence ID" value="MFB9212392.1"/>
    <property type="molecule type" value="Genomic_DNA"/>
</dbReference>
<dbReference type="Gene3D" id="1.10.287.470">
    <property type="entry name" value="Helix hairpin bin"/>
    <property type="match status" value="1"/>
</dbReference>
<proteinExistence type="inferred from homology"/>
<dbReference type="PANTHER" id="PTHR30469:SF12">
    <property type="entry name" value="MULTIDRUG RESISTANCE PROTEIN MDTA"/>
    <property type="match status" value="1"/>
</dbReference>
<feature type="domain" description="Multidrug resistance protein MdtA-like barrel-sandwich hybrid" evidence="2">
    <location>
        <begin position="72"/>
        <end position="211"/>
    </location>
</feature>
<organism evidence="3 4">
    <name type="scientific">Echinicola jeungdonensis</name>
    <dbReference type="NCBI Taxonomy" id="709343"/>
    <lineage>
        <taxon>Bacteria</taxon>
        <taxon>Pseudomonadati</taxon>
        <taxon>Bacteroidota</taxon>
        <taxon>Cytophagia</taxon>
        <taxon>Cytophagales</taxon>
        <taxon>Cyclobacteriaceae</taxon>
        <taxon>Echinicola</taxon>
    </lineage>
</organism>
<accession>A0ABV5J7B8</accession>
<comment type="caution">
    <text evidence="3">The sequence shown here is derived from an EMBL/GenBank/DDBJ whole genome shotgun (WGS) entry which is preliminary data.</text>
</comment>
<dbReference type="Gene3D" id="2.40.30.170">
    <property type="match status" value="1"/>
</dbReference>
<dbReference type="Gene3D" id="2.40.420.20">
    <property type="match status" value="1"/>
</dbReference>
<dbReference type="Pfam" id="PF25917">
    <property type="entry name" value="BSH_RND"/>
    <property type="match status" value="1"/>
</dbReference>
<protein>
    <submittedName>
        <fullName evidence="3">Efflux RND transporter periplasmic adaptor subunit</fullName>
    </submittedName>
</protein>
<dbReference type="InterPro" id="IPR058625">
    <property type="entry name" value="MdtA-like_BSH"/>
</dbReference>
<dbReference type="RefSeq" id="WP_290248245.1">
    <property type="nucleotide sequence ID" value="NZ_JAUFQT010000001.1"/>
</dbReference>
<sequence length="404" mass="44462">MSKKNILFICLGILLSGVGGTVMIFMTEPTAKHEGTSKETAMLVDVVQVERGDFFPTIKATGTVQPVEDIMLSPRVNGQVVRRSPGFSPGGFVKKGQVLLQIDPSDYQNVLELRKSELKQAEADLRMEMGRQQVAQMDYELIGDSLSPEKKALVLRQPQLESIKAAVQSAKAAVSQAQLDLDRTAIRAPFDAHILNRNVTVGSQVSSGDNLGRLIGAENYWVVVTVPVSQLQLLTFPSKENEKGSKVNIVNRSSWKKGSHREGYLYKRIGALDDQTRLARVLVMVPDPLAQEMADSLGRPQLMVGAFVEAQLIGNEIDDVIRVDRDYIRNNQTVWVMEDGKLSIQPVEILFSDEQYAYINKGLKDQDRVVTTNLSTVVDGVGLRLKEDSVSTSQPVGGPNNQGN</sequence>
<evidence type="ECO:0000313" key="3">
    <source>
        <dbReference type="EMBL" id="MFB9212392.1"/>
    </source>
</evidence>
<evidence type="ECO:0000259" key="2">
    <source>
        <dbReference type="Pfam" id="PF25917"/>
    </source>
</evidence>
<name>A0ABV5J7B8_9BACT</name>